<keyword evidence="4 5" id="KW-0472">Membrane</keyword>
<accession>A0A8S3YJZ5</accession>
<dbReference type="InterPro" id="IPR011547">
    <property type="entry name" value="SLC26A/SulP_dom"/>
</dbReference>
<dbReference type="GO" id="GO:0016020">
    <property type="term" value="C:membrane"/>
    <property type="evidence" value="ECO:0007669"/>
    <property type="project" value="UniProtKB-SubCell"/>
</dbReference>
<evidence type="ECO:0000313" key="7">
    <source>
        <dbReference type="EMBL" id="CAG5117337.1"/>
    </source>
</evidence>
<dbReference type="OrthoDB" id="288203at2759"/>
<evidence type="ECO:0000256" key="3">
    <source>
        <dbReference type="ARBA" id="ARBA00022989"/>
    </source>
</evidence>
<dbReference type="EMBL" id="CAJHNH020000388">
    <property type="protein sequence ID" value="CAG5117337.1"/>
    <property type="molecule type" value="Genomic_DNA"/>
</dbReference>
<feature type="transmembrane region" description="Helical" evidence="5">
    <location>
        <begin position="103"/>
        <end position="129"/>
    </location>
</feature>
<protein>
    <recommendedName>
        <fullName evidence="6">SLC26A/SulP transporter domain-containing protein</fullName>
    </recommendedName>
</protein>
<dbReference type="AlphaFoldDB" id="A0A8S3YJZ5"/>
<dbReference type="GO" id="GO:0055085">
    <property type="term" value="P:transmembrane transport"/>
    <property type="evidence" value="ECO:0007669"/>
    <property type="project" value="InterPro"/>
</dbReference>
<dbReference type="InterPro" id="IPR001902">
    <property type="entry name" value="SLC26A/SulP_fam"/>
</dbReference>
<comment type="caution">
    <text evidence="7">The sequence shown here is derived from an EMBL/GenBank/DDBJ whole genome shotgun (WGS) entry which is preliminary data.</text>
</comment>
<organism evidence="7 8">
    <name type="scientific">Candidula unifasciata</name>
    <dbReference type="NCBI Taxonomy" id="100452"/>
    <lineage>
        <taxon>Eukaryota</taxon>
        <taxon>Metazoa</taxon>
        <taxon>Spiralia</taxon>
        <taxon>Lophotrochozoa</taxon>
        <taxon>Mollusca</taxon>
        <taxon>Gastropoda</taxon>
        <taxon>Heterobranchia</taxon>
        <taxon>Euthyneura</taxon>
        <taxon>Panpulmonata</taxon>
        <taxon>Eupulmonata</taxon>
        <taxon>Stylommatophora</taxon>
        <taxon>Helicina</taxon>
        <taxon>Helicoidea</taxon>
        <taxon>Geomitridae</taxon>
        <taxon>Candidula</taxon>
    </lineage>
</organism>
<name>A0A8S3YJZ5_9EUPU</name>
<evidence type="ECO:0000259" key="6">
    <source>
        <dbReference type="Pfam" id="PF00916"/>
    </source>
</evidence>
<evidence type="ECO:0000256" key="5">
    <source>
        <dbReference type="SAM" id="Phobius"/>
    </source>
</evidence>
<evidence type="ECO:0000256" key="4">
    <source>
        <dbReference type="ARBA" id="ARBA00023136"/>
    </source>
</evidence>
<comment type="subcellular location">
    <subcellularLocation>
        <location evidence="1">Membrane</location>
        <topology evidence="1">Multi-pass membrane protein</topology>
    </subcellularLocation>
</comment>
<dbReference type="Pfam" id="PF00916">
    <property type="entry name" value="Sulfate_transp"/>
    <property type="match status" value="1"/>
</dbReference>
<reference evidence="7" key="1">
    <citation type="submission" date="2021-04" db="EMBL/GenBank/DDBJ databases">
        <authorList>
            <consortium name="Molecular Ecology Group"/>
        </authorList>
    </citation>
    <scope>NUCLEOTIDE SEQUENCE</scope>
</reference>
<dbReference type="PANTHER" id="PTHR11814">
    <property type="entry name" value="SULFATE TRANSPORTER"/>
    <property type="match status" value="1"/>
</dbReference>
<keyword evidence="2 5" id="KW-0812">Transmembrane</keyword>
<keyword evidence="8" id="KW-1185">Reference proteome</keyword>
<evidence type="ECO:0000313" key="8">
    <source>
        <dbReference type="Proteomes" id="UP000678393"/>
    </source>
</evidence>
<proteinExistence type="predicted"/>
<evidence type="ECO:0000256" key="2">
    <source>
        <dbReference type="ARBA" id="ARBA00022692"/>
    </source>
</evidence>
<evidence type="ECO:0000256" key="1">
    <source>
        <dbReference type="ARBA" id="ARBA00004141"/>
    </source>
</evidence>
<keyword evidence="3 5" id="KW-1133">Transmembrane helix</keyword>
<feature type="transmembrane region" description="Helical" evidence="5">
    <location>
        <begin position="135"/>
        <end position="151"/>
    </location>
</feature>
<dbReference type="Proteomes" id="UP000678393">
    <property type="component" value="Unassembled WGS sequence"/>
</dbReference>
<sequence>MTMERKHNLEYLELQDESAYVANYPKLVEFEDAFRNPEDQVPWKTVIHKTVTKQIASCNVKKSILRLFPVIETFRSYTWKSDLPNDIVAGLTSGVMMIPQGMAFAALSTLPPIVGLYISFFSSLTYFIFGTGRQLSWGCIAILSLMIATVLDKYDNSLIKDTPLVCINQTAQTMEMAALGISDGTNGPFNFSSVSNSSNVSMVFGLALNEEDAAKIAKRIEVASGVSIVAWTDTYNCFQVRP</sequence>
<feature type="domain" description="SLC26A/SulP transporter" evidence="6">
    <location>
        <begin position="85"/>
        <end position="168"/>
    </location>
</feature>
<gene>
    <name evidence="7" type="ORF">CUNI_LOCUS2895</name>
</gene>